<evidence type="ECO:0000256" key="1">
    <source>
        <dbReference type="SAM" id="Coils"/>
    </source>
</evidence>
<proteinExistence type="predicted"/>
<evidence type="ECO:0000313" key="3">
    <source>
        <dbReference type="Proteomes" id="UP000485058"/>
    </source>
</evidence>
<name>A0A699ZWD6_HAELA</name>
<keyword evidence="1" id="KW-0175">Coiled coil</keyword>
<dbReference type="EMBL" id="BLLF01002832">
    <property type="protein sequence ID" value="GFH25500.1"/>
    <property type="molecule type" value="Genomic_DNA"/>
</dbReference>
<organism evidence="2 3">
    <name type="scientific">Haematococcus lacustris</name>
    <name type="common">Green alga</name>
    <name type="synonym">Haematococcus pluvialis</name>
    <dbReference type="NCBI Taxonomy" id="44745"/>
    <lineage>
        <taxon>Eukaryota</taxon>
        <taxon>Viridiplantae</taxon>
        <taxon>Chlorophyta</taxon>
        <taxon>core chlorophytes</taxon>
        <taxon>Chlorophyceae</taxon>
        <taxon>CS clade</taxon>
        <taxon>Chlamydomonadales</taxon>
        <taxon>Haematococcaceae</taxon>
        <taxon>Haematococcus</taxon>
    </lineage>
</organism>
<reference evidence="2 3" key="1">
    <citation type="submission" date="2020-02" db="EMBL/GenBank/DDBJ databases">
        <title>Draft genome sequence of Haematococcus lacustris strain NIES-144.</title>
        <authorList>
            <person name="Morimoto D."/>
            <person name="Nakagawa S."/>
            <person name="Yoshida T."/>
            <person name="Sawayama S."/>
        </authorList>
    </citation>
    <scope>NUCLEOTIDE SEQUENCE [LARGE SCALE GENOMIC DNA]</scope>
    <source>
        <strain evidence="2 3">NIES-144</strain>
    </source>
</reference>
<dbReference type="Proteomes" id="UP000485058">
    <property type="component" value="Unassembled WGS sequence"/>
</dbReference>
<evidence type="ECO:0000313" key="2">
    <source>
        <dbReference type="EMBL" id="GFH25500.1"/>
    </source>
</evidence>
<accession>A0A699ZWD6</accession>
<keyword evidence="3" id="KW-1185">Reference proteome</keyword>
<feature type="coiled-coil region" evidence="1">
    <location>
        <begin position="1"/>
        <end position="31"/>
    </location>
</feature>
<dbReference type="AlphaFoldDB" id="A0A699ZWD6"/>
<sequence>MAQLSDAVADYQQLQADMEQAEERNHAIQLLQRDKLLQCCCAVRMHGWLRTELRLQPPDTCCRCG</sequence>
<protein>
    <submittedName>
        <fullName evidence="2">Uncharacterized protein</fullName>
    </submittedName>
</protein>
<gene>
    <name evidence="2" type="ORF">HaLaN_23478</name>
</gene>
<comment type="caution">
    <text evidence="2">The sequence shown here is derived from an EMBL/GenBank/DDBJ whole genome shotgun (WGS) entry which is preliminary data.</text>
</comment>